<reference evidence="1" key="2">
    <citation type="journal article" date="2015" name="Fish Shellfish Immunol.">
        <title>Early steps in the European eel (Anguilla anguilla)-Vibrio vulnificus interaction in the gills: Role of the RtxA13 toxin.</title>
        <authorList>
            <person name="Callol A."/>
            <person name="Pajuelo D."/>
            <person name="Ebbesson L."/>
            <person name="Teles M."/>
            <person name="MacKenzie S."/>
            <person name="Amaro C."/>
        </authorList>
    </citation>
    <scope>NUCLEOTIDE SEQUENCE</scope>
</reference>
<sequence length="13" mass="1545">MHFPTSGRYSAKY</sequence>
<proteinExistence type="predicted"/>
<evidence type="ECO:0000313" key="1">
    <source>
        <dbReference type="EMBL" id="JAH62625.1"/>
    </source>
</evidence>
<reference evidence="1" key="1">
    <citation type="submission" date="2014-11" db="EMBL/GenBank/DDBJ databases">
        <authorList>
            <person name="Amaro Gonzalez C."/>
        </authorList>
    </citation>
    <scope>NUCLEOTIDE SEQUENCE</scope>
</reference>
<accession>A0A0E9UBN3</accession>
<protein>
    <submittedName>
        <fullName evidence="1">Uncharacterized protein</fullName>
    </submittedName>
</protein>
<dbReference type="EMBL" id="GBXM01045952">
    <property type="protein sequence ID" value="JAH62625.1"/>
    <property type="molecule type" value="Transcribed_RNA"/>
</dbReference>
<name>A0A0E9UBN3_ANGAN</name>
<organism evidence="1">
    <name type="scientific">Anguilla anguilla</name>
    <name type="common">European freshwater eel</name>
    <name type="synonym">Muraena anguilla</name>
    <dbReference type="NCBI Taxonomy" id="7936"/>
    <lineage>
        <taxon>Eukaryota</taxon>
        <taxon>Metazoa</taxon>
        <taxon>Chordata</taxon>
        <taxon>Craniata</taxon>
        <taxon>Vertebrata</taxon>
        <taxon>Euteleostomi</taxon>
        <taxon>Actinopterygii</taxon>
        <taxon>Neopterygii</taxon>
        <taxon>Teleostei</taxon>
        <taxon>Anguilliformes</taxon>
        <taxon>Anguillidae</taxon>
        <taxon>Anguilla</taxon>
    </lineage>
</organism>